<evidence type="ECO:0000256" key="1">
    <source>
        <dbReference type="SAM" id="MobiDB-lite"/>
    </source>
</evidence>
<name>A0A4R4UPD9_9PSEU</name>
<feature type="region of interest" description="Disordered" evidence="1">
    <location>
        <begin position="1"/>
        <end position="29"/>
    </location>
</feature>
<dbReference type="AlphaFoldDB" id="A0A4R4UPD9"/>
<sequence length="81" mass="9197">MRDVVEHQDLAAPSRCRRTPAERADTSTRTFSELRRNIIAVQRSAIADEGDAGHLGDEVLRRVLRELDLREAALGGFRRNR</sequence>
<organism evidence="2 3">
    <name type="scientific">Saccharopolyspora aridisoli</name>
    <dbReference type="NCBI Taxonomy" id="2530385"/>
    <lineage>
        <taxon>Bacteria</taxon>
        <taxon>Bacillati</taxon>
        <taxon>Actinomycetota</taxon>
        <taxon>Actinomycetes</taxon>
        <taxon>Pseudonocardiales</taxon>
        <taxon>Pseudonocardiaceae</taxon>
        <taxon>Saccharopolyspora</taxon>
    </lineage>
</organism>
<dbReference type="Proteomes" id="UP000294744">
    <property type="component" value="Unassembled WGS sequence"/>
</dbReference>
<dbReference type="RefSeq" id="WP_132621788.1">
    <property type="nucleotide sequence ID" value="NZ_SMKV01000009.1"/>
</dbReference>
<proteinExistence type="predicted"/>
<protein>
    <submittedName>
        <fullName evidence="2">Uncharacterized protein</fullName>
    </submittedName>
</protein>
<accession>A0A4R4UPD9</accession>
<evidence type="ECO:0000313" key="3">
    <source>
        <dbReference type="Proteomes" id="UP000294744"/>
    </source>
</evidence>
<comment type="caution">
    <text evidence="2">The sequence shown here is derived from an EMBL/GenBank/DDBJ whole genome shotgun (WGS) entry which is preliminary data.</text>
</comment>
<reference evidence="2 3" key="1">
    <citation type="submission" date="2019-03" db="EMBL/GenBank/DDBJ databases">
        <title>Draft genome sequences of novel Actinobacteria.</title>
        <authorList>
            <person name="Sahin N."/>
            <person name="Ay H."/>
            <person name="Saygin H."/>
        </authorList>
    </citation>
    <scope>NUCLEOTIDE SEQUENCE [LARGE SCALE GENOMIC DNA]</scope>
    <source>
        <strain evidence="2 3">16K404</strain>
    </source>
</reference>
<keyword evidence="3" id="KW-1185">Reference proteome</keyword>
<dbReference type="EMBL" id="SMKV01000009">
    <property type="protein sequence ID" value="TDC93690.1"/>
    <property type="molecule type" value="Genomic_DNA"/>
</dbReference>
<feature type="compositionally biased region" description="Basic and acidic residues" evidence="1">
    <location>
        <begin position="19"/>
        <end position="29"/>
    </location>
</feature>
<gene>
    <name evidence="2" type="ORF">E1161_09680</name>
</gene>
<evidence type="ECO:0000313" key="2">
    <source>
        <dbReference type="EMBL" id="TDC93690.1"/>
    </source>
</evidence>